<dbReference type="Pfam" id="PF13472">
    <property type="entry name" value="Lipase_GDSL_2"/>
    <property type="match status" value="1"/>
</dbReference>
<feature type="chain" id="PRO_5022828029" evidence="2">
    <location>
        <begin position="21"/>
        <end position="539"/>
    </location>
</feature>
<sequence length="539" mass="61312" precursor="true">MNKIFLLSFFVLFCISNANSADIPDVLVIGDSISLGYTPNVIAMMHDEANVVHHKGNAQHTGTGLAKIDAWLGDTEWDVIHFNWGLWDLCYRHPESKVQGQRDKERGTLTTSLEQYEQNLNQLVQRLRKTNATLIWANTTVVPQLEAGRRVDDDLKYNAVAARVMQKHGVVVNDLNKLSRKFSTEMFKKPGDVHFTAEGYQQLAVQVSESIRSALQRGEEGARTVSQVFFGSCIKQEQPMPLLAKMADLSPDLMIFLGDNIYGDTEDMDVLRAKYAVLSSDRGFQRLRQSCPTLATWDDHDFGVNDGGADYSKRLESERIFEDFWFNDLSVEARSRPGVYDAKFFGPPEKRLQVIMLDTRYFRSPLKQGDKRIGGSWLPDSDPSKTMLGEDQWTWLEEQLSKPANVRIIASSIQFLAEAVGQETWSNLPRERHRMLDLLKSTNANGVIFISGDRHWSELSSLSQGVPYPIYDFTSSSFNQLHGRGTPTENRFRHLPNTFHQANYGVIRIDWDAVEPSAMLEIRDLSGETQLQHQVDWEE</sequence>
<reference evidence="5 6" key="1">
    <citation type="submission" date="2019-02" db="EMBL/GenBank/DDBJ databases">
        <title>Deep-cultivation of Planctomycetes and their phenomic and genomic characterization uncovers novel biology.</title>
        <authorList>
            <person name="Wiegand S."/>
            <person name="Jogler M."/>
            <person name="Boedeker C."/>
            <person name="Pinto D."/>
            <person name="Vollmers J."/>
            <person name="Rivas-Marin E."/>
            <person name="Kohn T."/>
            <person name="Peeters S.H."/>
            <person name="Heuer A."/>
            <person name="Rast P."/>
            <person name="Oberbeckmann S."/>
            <person name="Bunk B."/>
            <person name="Jeske O."/>
            <person name="Meyerdierks A."/>
            <person name="Storesund J.E."/>
            <person name="Kallscheuer N."/>
            <person name="Luecker S."/>
            <person name="Lage O.M."/>
            <person name="Pohl T."/>
            <person name="Merkel B.J."/>
            <person name="Hornburger P."/>
            <person name="Mueller R.-W."/>
            <person name="Bruemmer F."/>
            <person name="Labrenz M."/>
            <person name="Spormann A.M."/>
            <person name="Op Den Camp H."/>
            <person name="Overmann J."/>
            <person name="Amann R."/>
            <person name="Jetten M.S.M."/>
            <person name="Mascher T."/>
            <person name="Medema M.H."/>
            <person name="Devos D.P."/>
            <person name="Kaster A.-K."/>
            <person name="Ovreas L."/>
            <person name="Rohde M."/>
            <person name="Galperin M.Y."/>
            <person name="Jogler C."/>
        </authorList>
    </citation>
    <scope>NUCLEOTIDE SEQUENCE [LARGE SCALE GENOMIC DNA]</scope>
    <source>
        <strain evidence="5 6">Poly59</strain>
    </source>
</reference>
<keyword evidence="5" id="KW-0378">Hydrolase</keyword>
<dbReference type="CDD" id="cd00229">
    <property type="entry name" value="SGNH_hydrolase"/>
    <property type="match status" value="1"/>
</dbReference>
<keyword evidence="2" id="KW-0732">Signal</keyword>
<dbReference type="EMBL" id="SJPX01000006">
    <property type="protein sequence ID" value="TWU46952.1"/>
    <property type="molecule type" value="Genomic_DNA"/>
</dbReference>
<dbReference type="SUPFAM" id="SSF56300">
    <property type="entry name" value="Metallo-dependent phosphatases"/>
    <property type="match status" value="1"/>
</dbReference>
<dbReference type="SUPFAM" id="SSF52266">
    <property type="entry name" value="SGNH hydrolase"/>
    <property type="match status" value="1"/>
</dbReference>
<dbReference type="InterPro" id="IPR036514">
    <property type="entry name" value="SGNH_hydro_sf"/>
</dbReference>
<dbReference type="InterPro" id="IPR018946">
    <property type="entry name" value="PhoD-like_MPP"/>
</dbReference>
<comment type="caution">
    <text evidence="5">The sequence shown here is derived from an EMBL/GenBank/DDBJ whole genome shotgun (WGS) entry which is preliminary data.</text>
</comment>
<dbReference type="EC" id="3.1.3.1" evidence="5"/>
<accession>A0A5C6ED52</accession>
<proteinExistence type="predicted"/>
<dbReference type="Gene3D" id="3.40.50.1110">
    <property type="entry name" value="SGNH hydrolase"/>
    <property type="match status" value="1"/>
</dbReference>
<dbReference type="PANTHER" id="PTHR33987:SF1">
    <property type="entry name" value="CALCINEURIN-LIKE METALLO-PHOSPHOESTERASE SUPERFAMILY PROTEIN"/>
    <property type="match status" value="1"/>
</dbReference>
<dbReference type="PANTHER" id="PTHR33987">
    <property type="entry name" value="CALCINEURIN-LIKE METALLO-PHOSPHOESTERASE SUPERFAMILY PROTEIN"/>
    <property type="match status" value="1"/>
</dbReference>
<protein>
    <submittedName>
        <fullName evidence="5">Alkaline phosphatase D</fullName>
        <ecNumber evidence="5">3.1.3.1</ecNumber>
    </submittedName>
</protein>
<dbReference type="InterPro" id="IPR038607">
    <property type="entry name" value="PhoD-like_sf"/>
</dbReference>
<keyword evidence="1" id="KW-0175">Coiled coil</keyword>
<dbReference type="InterPro" id="IPR029052">
    <property type="entry name" value="Metallo-depent_PP-like"/>
</dbReference>
<feature type="signal peptide" evidence="2">
    <location>
        <begin position="1"/>
        <end position="20"/>
    </location>
</feature>
<dbReference type="Proteomes" id="UP000317977">
    <property type="component" value="Unassembled WGS sequence"/>
</dbReference>
<dbReference type="RefSeq" id="WP_146537377.1">
    <property type="nucleotide sequence ID" value="NZ_SJPX01000006.1"/>
</dbReference>
<evidence type="ECO:0000313" key="5">
    <source>
        <dbReference type="EMBL" id="TWU46952.1"/>
    </source>
</evidence>
<gene>
    <name evidence="5" type="primary">phoD_2</name>
    <name evidence="5" type="ORF">Poly59_59260</name>
</gene>
<dbReference type="GO" id="GO:0004035">
    <property type="term" value="F:alkaline phosphatase activity"/>
    <property type="evidence" value="ECO:0007669"/>
    <property type="project" value="UniProtKB-EC"/>
</dbReference>
<organism evidence="5 6">
    <name type="scientific">Rubripirellula reticaptiva</name>
    <dbReference type="NCBI Taxonomy" id="2528013"/>
    <lineage>
        <taxon>Bacteria</taxon>
        <taxon>Pseudomonadati</taxon>
        <taxon>Planctomycetota</taxon>
        <taxon>Planctomycetia</taxon>
        <taxon>Pirellulales</taxon>
        <taxon>Pirellulaceae</taxon>
        <taxon>Rubripirellula</taxon>
    </lineage>
</organism>
<feature type="domain" description="PhoD-like phosphatase metallophosphatase" evidence="3">
    <location>
        <begin position="352"/>
        <end position="464"/>
    </location>
</feature>
<dbReference type="Pfam" id="PF09423">
    <property type="entry name" value="PhoD"/>
    <property type="match status" value="1"/>
</dbReference>
<dbReference type="OrthoDB" id="9815670at2"/>
<dbReference type="Gene3D" id="3.60.21.70">
    <property type="entry name" value="PhoD-like phosphatase"/>
    <property type="match status" value="1"/>
</dbReference>
<evidence type="ECO:0000256" key="2">
    <source>
        <dbReference type="SAM" id="SignalP"/>
    </source>
</evidence>
<evidence type="ECO:0000313" key="6">
    <source>
        <dbReference type="Proteomes" id="UP000317977"/>
    </source>
</evidence>
<feature type="coiled-coil region" evidence="1">
    <location>
        <begin position="106"/>
        <end position="133"/>
    </location>
</feature>
<feature type="domain" description="SGNH hydrolase-type esterase" evidence="4">
    <location>
        <begin position="29"/>
        <end position="201"/>
    </location>
</feature>
<evidence type="ECO:0000259" key="4">
    <source>
        <dbReference type="Pfam" id="PF13472"/>
    </source>
</evidence>
<name>A0A5C6ED52_9BACT</name>
<evidence type="ECO:0000256" key="1">
    <source>
        <dbReference type="SAM" id="Coils"/>
    </source>
</evidence>
<dbReference type="AlphaFoldDB" id="A0A5C6ED52"/>
<dbReference type="InterPro" id="IPR013830">
    <property type="entry name" value="SGNH_hydro"/>
</dbReference>
<keyword evidence="6" id="KW-1185">Reference proteome</keyword>
<evidence type="ECO:0000259" key="3">
    <source>
        <dbReference type="Pfam" id="PF09423"/>
    </source>
</evidence>
<dbReference type="CDD" id="cd07389">
    <property type="entry name" value="MPP_PhoD"/>
    <property type="match status" value="1"/>
</dbReference>